<dbReference type="SFLD" id="SFLDG01144">
    <property type="entry name" value="C2.B.4:_PGP_Like"/>
    <property type="match status" value="1"/>
</dbReference>
<dbReference type="SUPFAM" id="SSF56784">
    <property type="entry name" value="HAD-like"/>
    <property type="match status" value="1"/>
</dbReference>
<gene>
    <name evidence="1" type="ORF">DW060_02355</name>
</gene>
<organism evidence="1 2">
    <name type="scientific">Leyella stercorea</name>
    <dbReference type="NCBI Taxonomy" id="363265"/>
    <lineage>
        <taxon>Bacteria</taxon>
        <taxon>Pseudomonadati</taxon>
        <taxon>Bacteroidota</taxon>
        <taxon>Bacteroidia</taxon>
        <taxon>Bacteroidales</taxon>
        <taxon>Prevotellaceae</taxon>
        <taxon>Leyella</taxon>
    </lineage>
</organism>
<comment type="caution">
    <text evidence="1">The sequence shown here is derived from an EMBL/GenBank/DDBJ whole genome shotgun (WGS) entry which is preliminary data.</text>
</comment>
<dbReference type="Pfam" id="PF08282">
    <property type="entry name" value="Hydrolase_3"/>
    <property type="match status" value="1"/>
</dbReference>
<dbReference type="Proteomes" id="UP000286598">
    <property type="component" value="Unassembled WGS sequence"/>
</dbReference>
<name>A0A3R6IVW4_9BACT</name>
<dbReference type="PROSITE" id="PS01228">
    <property type="entry name" value="COF_1"/>
    <property type="match status" value="1"/>
</dbReference>
<dbReference type="InterPro" id="IPR023214">
    <property type="entry name" value="HAD_sf"/>
</dbReference>
<dbReference type="SFLD" id="SFLDG01140">
    <property type="entry name" value="C2.B:_Phosphomannomutase_and_P"/>
    <property type="match status" value="1"/>
</dbReference>
<evidence type="ECO:0000313" key="1">
    <source>
        <dbReference type="EMBL" id="RHK52385.1"/>
    </source>
</evidence>
<dbReference type="Gene3D" id="3.30.1240.10">
    <property type="match status" value="1"/>
</dbReference>
<proteinExistence type="predicted"/>
<dbReference type="SFLD" id="SFLDS00003">
    <property type="entry name" value="Haloacid_Dehalogenase"/>
    <property type="match status" value="1"/>
</dbReference>
<dbReference type="GO" id="GO:0005829">
    <property type="term" value="C:cytosol"/>
    <property type="evidence" value="ECO:0007669"/>
    <property type="project" value="TreeGrafter"/>
</dbReference>
<keyword evidence="2" id="KW-1185">Reference proteome</keyword>
<dbReference type="OrthoDB" id="9814970at2"/>
<sequence length="260" mass="28531">MIKALFFDVDGTLVSFNTHKVPESTIEALREAHKCGVKLFTATGRPRQLLNNITEVEDIMDGFILATGAQCVYGDKVVRQDLIPTHEAEAIVDFCNRLDVPAVIVGTKDLQIINRNDSVNHVFYDMLKVTYNKFDVPVEEVIRQGILQITPFLTEDQEHTILPHVPGTTSARWYPAFCDLTSATADKANGIRAIAEHMGINISETMAFGDGGNDLTMLRAAGVGVAMGNALNEVKAHADYITSSVDEDGITNALKHFEII</sequence>
<protein>
    <submittedName>
        <fullName evidence="1">Cof-type HAD-IIB family hydrolase</fullName>
    </submittedName>
</protein>
<keyword evidence="1" id="KW-0378">Hydrolase</keyword>
<dbReference type="GO" id="GO:0000287">
    <property type="term" value="F:magnesium ion binding"/>
    <property type="evidence" value="ECO:0007669"/>
    <property type="project" value="TreeGrafter"/>
</dbReference>
<dbReference type="Gene3D" id="3.40.50.1000">
    <property type="entry name" value="HAD superfamily/HAD-like"/>
    <property type="match status" value="1"/>
</dbReference>
<evidence type="ECO:0000313" key="2">
    <source>
        <dbReference type="Proteomes" id="UP000286598"/>
    </source>
</evidence>
<dbReference type="EMBL" id="QRNO01000006">
    <property type="protein sequence ID" value="RHK52385.1"/>
    <property type="molecule type" value="Genomic_DNA"/>
</dbReference>
<accession>A0A3R6IVW4</accession>
<dbReference type="InterPro" id="IPR000150">
    <property type="entry name" value="Cof"/>
</dbReference>
<dbReference type="PROSITE" id="PS01229">
    <property type="entry name" value="COF_2"/>
    <property type="match status" value="1"/>
</dbReference>
<dbReference type="PANTHER" id="PTHR10000:SF25">
    <property type="entry name" value="PHOSPHATASE YKRA-RELATED"/>
    <property type="match status" value="1"/>
</dbReference>
<dbReference type="PANTHER" id="PTHR10000">
    <property type="entry name" value="PHOSPHOSERINE PHOSPHATASE"/>
    <property type="match status" value="1"/>
</dbReference>
<dbReference type="GO" id="GO:0016791">
    <property type="term" value="F:phosphatase activity"/>
    <property type="evidence" value="ECO:0007669"/>
    <property type="project" value="TreeGrafter"/>
</dbReference>
<dbReference type="NCBIfam" id="TIGR00099">
    <property type="entry name" value="Cof-subfamily"/>
    <property type="match status" value="1"/>
</dbReference>
<reference evidence="1 2" key="1">
    <citation type="submission" date="2018-08" db="EMBL/GenBank/DDBJ databases">
        <title>A genome reference for cultivated species of the human gut microbiota.</title>
        <authorList>
            <person name="Zou Y."/>
            <person name="Xue W."/>
            <person name="Luo G."/>
        </authorList>
    </citation>
    <scope>NUCLEOTIDE SEQUENCE [LARGE SCALE GENOMIC DNA]</scope>
    <source>
        <strain evidence="1 2">AF42-9</strain>
    </source>
</reference>
<dbReference type="InterPro" id="IPR036412">
    <property type="entry name" value="HAD-like_sf"/>
</dbReference>
<dbReference type="AlphaFoldDB" id="A0A3R6IVW4"/>